<gene>
    <name evidence="10" type="primary">leuA</name>
    <name evidence="12" type="ORF">Acife_1686</name>
</gene>
<dbReference type="GO" id="GO:0003852">
    <property type="term" value="F:2-isopropylmalate synthase activity"/>
    <property type="evidence" value="ECO:0007669"/>
    <property type="project" value="UniProtKB-UniRule"/>
</dbReference>
<dbReference type="EMBL" id="CP002985">
    <property type="protein sequence ID" value="AEM47819.1"/>
    <property type="molecule type" value="Genomic_DNA"/>
</dbReference>
<dbReference type="InterPro" id="IPR039371">
    <property type="entry name" value="LeuA_N_DRE-TIM"/>
</dbReference>
<dbReference type="InterPro" id="IPR013785">
    <property type="entry name" value="Aldolase_TIM"/>
</dbReference>
<keyword evidence="12" id="KW-0670">Pyruvate</keyword>
<dbReference type="STRING" id="743299.Acife_1686"/>
<proteinExistence type="inferred from homology"/>
<dbReference type="Proteomes" id="UP000009220">
    <property type="component" value="Chromosome"/>
</dbReference>
<keyword evidence="7 10" id="KW-0808">Transferase</keyword>
<keyword evidence="8 10" id="KW-0479">Metal-binding</keyword>
<dbReference type="Gene3D" id="3.30.160.270">
    <property type="match status" value="1"/>
</dbReference>
<dbReference type="SUPFAM" id="SSF51569">
    <property type="entry name" value="Aldolase"/>
    <property type="match status" value="1"/>
</dbReference>
<comment type="similarity">
    <text evidence="3 10">Belongs to the alpha-IPM synthase/homocitrate synthase family. LeuA type 2 subfamily.</text>
</comment>
<accession>G0JTG8</accession>
<evidence type="ECO:0000256" key="6">
    <source>
        <dbReference type="ARBA" id="ARBA00022605"/>
    </source>
</evidence>
<name>G0JTG8_9PROT</name>
<dbReference type="SMART" id="SM00917">
    <property type="entry name" value="LeuA_dimer"/>
    <property type="match status" value="1"/>
</dbReference>
<dbReference type="NCBIfam" id="NF002991">
    <property type="entry name" value="PRK03739.1"/>
    <property type="match status" value="1"/>
</dbReference>
<comment type="subcellular location">
    <subcellularLocation>
        <location evidence="10">Cytoplasm</location>
    </subcellularLocation>
</comment>
<dbReference type="PROSITE" id="PS00816">
    <property type="entry name" value="AIPM_HOMOCIT_SYNTH_2"/>
    <property type="match status" value="1"/>
</dbReference>
<keyword evidence="10" id="KW-0963">Cytoplasm</keyword>
<dbReference type="GO" id="GO:0003985">
    <property type="term" value="F:acetyl-CoA C-acetyltransferase activity"/>
    <property type="evidence" value="ECO:0007669"/>
    <property type="project" value="UniProtKB-UniRule"/>
</dbReference>
<dbReference type="HAMAP" id="MF_00572">
    <property type="entry name" value="LeuA_type2"/>
    <property type="match status" value="1"/>
</dbReference>
<comment type="cofactor">
    <cofactor evidence="10">
        <name>Mg(2+)</name>
        <dbReference type="ChEBI" id="CHEBI:18420"/>
    </cofactor>
</comment>
<dbReference type="KEGG" id="afi:Acife_1686"/>
<dbReference type="Pfam" id="PF00682">
    <property type="entry name" value="HMGL-like"/>
    <property type="match status" value="1"/>
</dbReference>
<dbReference type="InterPro" id="IPR013709">
    <property type="entry name" value="2-isopropylmalate_synth_dimer"/>
</dbReference>
<dbReference type="PROSITE" id="PS50991">
    <property type="entry name" value="PYR_CT"/>
    <property type="match status" value="1"/>
</dbReference>
<dbReference type="RefSeq" id="WP_014029074.1">
    <property type="nucleotide sequence ID" value="NC_015942.1"/>
</dbReference>
<feature type="domain" description="Pyruvate carboxyltransferase" evidence="11">
    <location>
        <begin position="31"/>
        <end position="305"/>
    </location>
</feature>
<dbReference type="GO" id="GO:0005737">
    <property type="term" value="C:cytoplasm"/>
    <property type="evidence" value="ECO:0007669"/>
    <property type="project" value="UniProtKB-SubCell"/>
</dbReference>
<feature type="region of interest" description="Regulatory domain" evidence="10">
    <location>
        <begin position="439"/>
        <end position="567"/>
    </location>
</feature>
<dbReference type="eggNOG" id="COG0119">
    <property type="taxonomic scope" value="Bacteria"/>
</dbReference>
<dbReference type="UniPathway" id="UPA00048">
    <property type="reaction ID" value="UER00070"/>
</dbReference>
<dbReference type="PANTHER" id="PTHR46911">
    <property type="match status" value="1"/>
</dbReference>
<dbReference type="PROSITE" id="PS00815">
    <property type="entry name" value="AIPM_HOMOCIT_SYNTH_1"/>
    <property type="match status" value="1"/>
</dbReference>
<dbReference type="SUPFAM" id="SSF89000">
    <property type="entry name" value="post-HMGL domain-like"/>
    <property type="match status" value="1"/>
</dbReference>
<dbReference type="CDD" id="cd07942">
    <property type="entry name" value="DRE_TIM_LeuA"/>
    <property type="match status" value="1"/>
</dbReference>
<evidence type="ECO:0000256" key="2">
    <source>
        <dbReference type="ARBA" id="ARBA00004689"/>
    </source>
</evidence>
<dbReference type="Pfam" id="PF22615">
    <property type="entry name" value="IPMS_D2"/>
    <property type="match status" value="1"/>
</dbReference>
<evidence type="ECO:0000256" key="10">
    <source>
        <dbReference type="HAMAP-Rule" id="MF_00572"/>
    </source>
</evidence>
<dbReference type="Gene3D" id="3.20.20.70">
    <property type="entry name" value="Aldolase class I"/>
    <property type="match status" value="1"/>
</dbReference>
<comment type="catalytic activity">
    <reaction evidence="1 10">
        <text>3-methyl-2-oxobutanoate + acetyl-CoA + H2O = (2S)-2-isopropylmalate + CoA + H(+)</text>
        <dbReference type="Rhea" id="RHEA:21524"/>
        <dbReference type="ChEBI" id="CHEBI:1178"/>
        <dbReference type="ChEBI" id="CHEBI:11851"/>
        <dbReference type="ChEBI" id="CHEBI:15377"/>
        <dbReference type="ChEBI" id="CHEBI:15378"/>
        <dbReference type="ChEBI" id="CHEBI:57287"/>
        <dbReference type="ChEBI" id="CHEBI:57288"/>
        <dbReference type="EC" id="2.3.3.13"/>
    </reaction>
</comment>
<evidence type="ECO:0000256" key="9">
    <source>
        <dbReference type="ARBA" id="ARBA00023304"/>
    </source>
</evidence>
<keyword evidence="9 10" id="KW-0100">Branched-chain amino acid biosynthesis</keyword>
<feature type="binding site" evidence="10">
    <location>
        <position position="280"/>
    </location>
    <ligand>
        <name>Mg(2+)</name>
        <dbReference type="ChEBI" id="CHEBI:18420"/>
    </ligand>
</feature>
<evidence type="ECO:0000259" key="11">
    <source>
        <dbReference type="PROSITE" id="PS50991"/>
    </source>
</evidence>
<dbReference type="GO" id="GO:0000287">
    <property type="term" value="F:magnesium ion binding"/>
    <property type="evidence" value="ECO:0007669"/>
    <property type="project" value="UniProtKB-UniRule"/>
</dbReference>
<evidence type="ECO:0000313" key="12">
    <source>
        <dbReference type="EMBL" id="AEM47819.1"/>
    </source>
</evidence>
<dbReference type="EC" id="2.3.3.13" evidence="4 10"/>
<keyword evidence="6 10" id="KW-0028">Amino-acid biosynthesis</keyword>
<comment type="subunit">
    <text evidence="10">Homodimer.</text>
</comment>
<dbReference type="AlphaFoldDB" id="G0JTG8"/>
<evidence type="ECO:0000256" key="4">
    <source>
        <dbReference type="ARBA" id="ARBA00012973"/>
    </source>
</evidence>
<sequence length="567" mass="62946">MGTFNHRRYRAFAPVHKPDRRWPNRRMHHAPVWTSVDLRDGNQALVSPMSVEQKLRIFDLLVRMGFREIEVGFPAASQPDFDFVRRIIEEDRIPEQVTIQVLTQAREALIDRTYEALKGVRRAIVHVYNSTNPTQREQVFGLDREGIQAIAVRGAEWVKTGAARYPETEWVFQYSPESFSATEPDYAVEICEAVNGVWRPDQGQAVILNLPATVESSMPNVFADQIEWFCDHLRGREHVQISVHNHNDRGCAVAAAELAVLAGADRVEGTLFGNGERTGNMDILTMAMNLYSHGIDPQLDMSIGTEIAEIYTACTGMVVPPRHPWFGELVYTAFSGSHQDAIRKGMHHRRGREDTVWEVPYLPVDPADLGRKYEEVVRINSQSGKGGVAHVLERDHGISLPRWLAQDFSTVVQAASEQEAGEVSSAQIFALFESHYCHPAEDWHLRRYRLSREGEQVAATVVLGPEALPHILQGKGSGAVAALVDALIQSWGVRAEVEQFDQHALGSGTGARAMACARVSVDHGHAASAVAFGEDTTEAALQAVLSAIGRSVAKNNAWSTSIEQQLR</sequence>
<organism evidence="12 13">
    <name type="scientific">Acidithiobacillus ferrivorans SS3</name>
    <dbReference type="NCBI Taxonomy" id="743299"/>
    <lineage>
        <taxon>Bacteria</taxon>
        <taxon>Pseudomonadati</taxon>
        <taxon>Pseudomonadota</taxon>
        <taxon>Acidithiobacillia</taxon>
        <taxon>Acidithiobacillales</taxon>
        <taxon>Acidithiobacillaceae</taxon>
        <taxon>Acidithiobacillus</taxon>
    </lineage>
</organism>
<dbReference type="SUPFAM" id="SSF110921">
    <property type="entry name" value="2-isopropylmalate synthase LeuA, allosteric (dimerisation) domain"/>
    <property type="match status" value="1"/>
</dbReference>
<dbReference type="GO" id="GO:0009098">
    <property type="term" value="P:L-leucine biosynthetic process"/>
    <property type="evidence" value="ECO:0007669"/>
    <property type="project" value="UniProtKB-UniRule"/>
</dbReference>
<keyword evidence="10" id="KW-0460">Magnesium</keyword>
<evidence type="ECO:0000256" key="1">
    <source>
        <dbReference type="ARBA" id="ARBA00000064"/>
    </source>
</evidence>
<dbReference type="InterPro" id="IPR002034">
    <property type="entry name" value="AIPM/Hcit_synth_CS"/>
</dbReference>
<feature type="binding site" evidence="10">
    <location>
        <position position="244"/>
    </location>
    <ligand>
        <name>Mg(2+)</name>
        <dbReference type="ChEBI" id="CHEBI:18420"/>
    </ligand>
</feature>
<comment type="pathway">
    <text evidence="2 10">Amino-acid biosynthesis; L-leucine biosynthesis; L-leucine from 3-methyl-2-oxobutanoate: step 1/4.</text>
</comment>
<evidence type="ECO:0000256" key="7">
    <source>
        <dbReference type="ARBA" id="ARBA00022679"/>
    </source>
</evidence>
<comment type="function">
    <text evidence="10">Catalyzes the condensation of the acetyl group of acetyl-CoA with 3-methyl-2-oxobutanoate (2-ketoisovalerate) to form 3-carboxy-3-hydroxy-4-methylpentanoate (2-isopropylmalate).</text>
</comment>
<reference evidence="12 13" key="1">
    <citation type="journal article" date="2011" name="J. Bacteriol.">
        <title>Draft genome of the psychrotolerant acidophile Acidithiobacillus ferrivorans SS3.</title>
        <authorList>
            <person name="Liljeqvist M."/>
            <person name="Valdes J."/>
            <person name="Holmes D.S."/>
            <person name="Dopson M."/>
        </authorList>
    </citation>
    <scope>NUCLEOTIDE SEQUENCE [LARGE SCALE GENOMIC DNA]</scope>
    <source>
        <strain evidence="12 13">SS3</strain>
    </source>
</reference>
<evidence type="ECO:0000256" key="8">
    <source>
        <dbReference type="ARBA" id="ARBA00022723"/>
    </source>
</evidence>
<evidence type="ECO:0000256" key="3">
    <source>
        <dbReference type="ARBA" id="ARBA00009767"/>
    </source>
</evidence>
<dbReference type="PANTHER" id="PTHR46911:SF1">
    <property type="entry name" value="2-ISOPROPYLMALATE SYNTHASE"/>
    <property type="match status" value="1"/>
</dbReference>
<dbReference type="InterPro" id="IPR000891">
    <property type="entry name" value="PYR_CT"/>
</dbReference>
<evidence type="ECO:0000256" key="5">
    <source>
        <dbReference type="ARBA" id="ARBA00022430"/>
    </source>
</evidence>
<feature type="binding site" evidence="10">
    <location>
        <position position="40"/>
    </location>
    <ligand>
        <name>Mg(2+)</name>
        <dbReference type="ChEBI" id="CHEBI:18420"/>
    </ligand>
</feature>
<feature type="binding site" evidence="10">
    <location>
        <position position="246"/>
    </location>
    <ligand>
        <name>Mg(2+)</name>
        <dbReference type="ChEBI" id="CHEBI:18420"/>
    </ligand>
</feature>
<keyword evidence="5 10" id="KW-0432">Leucine biosynthesis</keyword>
<dbReference type="InterPro" id="IPR005668">
    <property type="entry name" value="IPM_Synthase"/>
</dbReference>
<evidence type="ECO:0000313" key="13">
    <source>
        <dbReference type="Proteomes" id="UP000009220"/>
    </source>
</evidence>
<dbReference type="Pfam" id="PF08502">
    <property type="entry name" value="LeuA_dimer"/>
    <property type="match status" value="1"/>
</dbReference>
<dbReference type="HOGENOM" id="CLU_004588_3_0_6"/>
<dbReference type="InterPro" id="IPR036230">
    <property type="entry name" value="LeuA_allosteric_dom_sf"/>
</dbReference>
<dbReference type="InterPro" id="IPR054692">
    <property type="entry name" value="LeuA-like_post-cat"/>
</dbReference>
<protein>
    <recommendedName>
        <fullName evidence="4 10">2-isopropylmalate synthase</fullName>
        <ecNumber evidence="4 10">2.3.3.13</ecNumber>
    </recommendedName>
    <alternativeName>
        <fullName evidence="10">Alpha-IPM synthase</fullName>
    </alternativeName>
    <alternativeName>
        <fullName evidence="10">Alpha-isopropylmalate synthase</fullName>
    </alternativeName>
</protein>